<keyword evidence="3" id="KW-0472">Membrane</keyword>
<organism evidence="5 6">
    <name type="scientific">Enterococcus ratti</name>
    <dbReference type="NCBI Taxonomy" id="150033"/>
    <lineage>
        <taxon>Bacteria</taxon>
        <taxon>Bacillati</taxon>
        <taxon>Bacillota</taxon>
        <taxon>Bacilli</taxon>
        <taxon>Lactobacillales</taxon>
        <taxon>Enterococcaceae</taxon>
        <taxon>Enterococcus</taxon>
    </lineage>
</organism>
<evidence type="ECO:0000313" key="5">
    <source>
        <dbReference type="EMBL" id="OJG83520.1"/>
    </source>
</evidence>
<feature type="domain" description="Erythromycin biosynthesis protein CIII-like C-terminal" evidence="4">
    <location>
        <begin position="206"/>
        <end position="312"/>
    </location>
</feature>
<keyword evidence="3" id="KW-1133">Transmembrane helix</keyword>
<evidence type="ECO:0000256" key="2">
    <source>
        <dbReference type="ARBA" id="ARBA00022679"/>
    </source>
</evidence>
<dbReference type="GO" id="GO:0016757">
    <property type="term" value="F:glycosyltransferase activity"/>
    <property type="evidence" value="ECO:0007669"/>
    <property type="project" value="UniProtKB-KW"/>
</dbReference>
<dbReference type="InterPro" id="IPR050271">
    <property type="entry name" value="UDP-glycosyltransferase"/>
</dbReference>
<accession>A0A1L8WR53</accession>
<keyword evidence="6" id="KW-1185">Reference proteome</keyword>
<evidence type="ECO:0000256" key="1">
    <source>
        <dbReference type="ARBA" id="ARBA00022676"/>
    </source>
</evidence>
<protein>
    <recommendedName>
        <fullName evidence="4">Erythromycin biosynthesis protein CIII-like C-terminal domain-containing protein</fullName>
    </recommendedName>
</protein>
<proteinExistence type="predicted"/>
<dbReference type="PANTHER" id="PTHR48043:SF145">
    <property type="entry name" value="FI06409P-RELATED"/>
    <property type="match status" value="1"/>
</dbReference>
<dbReference type="PANTHER" id="PTHR48043">
    <property type="entry name" value="EG:EG0003.4 PROTEIN-RELATED"/>
    <property type="match status" value="1"/>
</dbReference>
<reference evidence="5 6" key="1">
    <citation type="submission" date="2014-12" db="EMBL/GenBank/DDBJ databases">
        <title>Draft genome sequences of 29 type strains of Enterococci.</title>
        <authorList>
            <person name="Zhong Z."/>
            <person name="Sun Z."/>
            <person name="Liu W."/>
            <person name="Zhang W."/>
            <person name="Zhang H."/>
        </authorList>
    </citation>
    <scope>NUCLEOTIDE SEQUENCE [LARGE SCALE GENOMIC DNA]</scope>
    <source>
        <strain evidence="5 6">DSM 15687</strain>
    </source>
</reference>
<dbReference type="EMBL" id="JXLB01000003">
    <property type="protein sequence ID" value="OJG83520.1"/>
    <property type="molecule type" value="Genomic_DNA"/>
</dbReference>
<evidence type="ECO:0000259" key="4">
    <source>
        <dbReference type="Pfam" id="PF06722"/>
    </source>
</evidence>
<dbReference type="RefSeq" id="WP_071854682.1">
    <property type="nucleotide sequence ID" value="NZ_JXLB01000003.1"/>
</dbReference>
<sequence length="324" mass="37658">MNNTENDLIERIIGPFKYVVEGAMNYIEAIEKDVLTINPDLIIRDSCVLFGRYFSEKLNVPLIGYTSSPCVTEKYTIENFSEVLRVNNCLDTKIIKKVTKHMVEISKKIAKKPFSFQYLTDPDDDFNFTFGSPNLNFYSEKDDYTFVKPSIFERQDVIPVKSHRDKILVASGNLIVFPLIFYNYLINAVKYLDISTFISLKYAGIHELSINDLPENVKIVERVKQKDYLPECYAFVSHGGFNSVLESIFYEVPLLIYPQSSDQFIISERIQELKLGYAIEETEISTSYLREKLESMCNKKNTDYCEKVRNEKKTLENYALIRQK</sequence>
<dbReference type="AlphaFoldDB" id="A0A1L8WR53"/>
<evidence type="ECO:0000256" key="3">
    <source>
        <dbReference type="SAM" id="Phobius"/>
    </source>
</evidence>
<keyword evidence="2" id="KW-0808">Transferase</keyword>
<name>A0A1L8WR53_9ENTE</name>
<feature type="transmembrane region" description="Helical" evidence="3">
    <location>
        <begin position="167"/>
        <end position="185"/>
    </location>
</feature>
<keyword evidence="3" id="KW-0812">Transmembrane</keyword>
<dbReference type="Proteomes" id="UP000182152">
    <property type="component" value="Unassembled WGS sequence"/>
</dbReference>
<gene>
    <name evidence="5" type="ORF">RV14_GL001398</name>
</gene>
<evidence type="ECO:0000313" key="6">
    <source>
        <dbReference type="Proteomes" id="UP000182152"/>
    </source>
</evidence>
<dbReference type="STRING" id="150033.RV14_GL001398"/>
<comment type="caution">
    <text evidence="5">The sequence shown here is derived from an EMBL/GenBank/DDBJ whole genome shotgun (WGS) entry which is preliminary data.</text>
</comment>
<dbReference type="Pfam" id="PF06722">
    <property type="entry name" value="EryCIII-like_C"/>
    <property type="match status" value="1"/>
</dbReference>
<dbReference type="Gene3D" id="3.40.50.2000">
    <property type="entry name" value="Glycogen Phosphorylase B"/>
    <property type="match status" value="2"/>
</dbReference>
<keyword evidence="1" id="KW-0328">Glycosyltransferase</keyword>
<dbReference type="SUPFAM" id="SSF53756">
    <property type="entry name" value="UDP-Glycosyltransferase/glycogen phosphorylase"/>
    <property type="match status" value="1"/>
</dbReference>
<dbReference type="InterPro" id="IPR010610">
    <property type="entry name" value="EryCIII-like_C"/>
</dbReference>